<evidence type="ECO:0000313" key="3">
    <source>
        <dbReference type="Proteomes" id="UP000222788"/>
    </source>
</evidence>
<keyword evidence="3" id="KW-1185">Reference proteome</keyword>
<dbReference type="Gene3D" id="3.40.220.10">
    <property type="entry name" value="Leucine Aminopeptidase, subunit E, domain 1"/>
    <property type="match status" value="1"/>
</dbReference>
<name>A0A2C5XI54_9PEZI</name>
<dbReference type="NCBIfam" id="NF001664">
    <property type="entry name" value="PRK00431.1-6"/>
    <property type="match status" value="1"/>
</dbReference>
<reference evidence="2 3" key="2">
    <citation type="journal article" date="2013" name="IMA Fungus">
        <title>IMA Genome-F 1: Ceratocystis fimbriata: Draft nuclear genome sequence for the plant pathogen, Ceratocystis fimbriata.</title>
        <authorList>
            <person name="Wilken P.M."/>
            <person name="Steenkamp E.T."/>
            <person name="Wingfield M.J."/>
            <person name="de Beer Z.W."/>
            <person name="Wingfield B.D."/>
        </authorList>
    </citation>
    <scope>NUCLEOTIDE SEQUENCE [LARGE SCALE GENOMIC DNA]</scope>
    <source>
        <strain evidence="2 3">CBS 114723</strain>
    </source>
</reference>
<reference evidence="2 3" key="1">
    <citation type="journal article" date="2013" name="Fungal Biol.">
        <title>Analysis of microsatellite markers in the genome of the plant pathogen Ceratocystis fimbriata.</title>
        <authorList>
            <person name="Simpson M.C."/>
            <person name="Wilken P.M."/>
            <person name="Coetzee M.P."/>
            <person name="Wingfield M.J."/>
            <person name="Wingfield B.D."/>
        </authorList>
    </citation>
    <scope>NUCLEOTIDE SEQUENCE [LARGE SCALE GENOMIC DNA]</scope>
    <source>
        <strain evidence="2 3">CBS 114723</strain>
    </source>
</reference>
<dbReference type="InterPro" id="IPR002589">
    <property type="entry name" value="Macro_dom"/>
</dbReference>
<dbReference type="PROSITE" id="PS51154">
    <property type="entry name" value="MACRO"/>
    <property type="match status" value="1"/>
</dbReference>
<dbReference type="CDD" id="cd02908">
    <property type="entry name" value="Macro_OAADPr_deacetylase"/>
    <property type="match status" value="1"/>
</dbReference>
<protein>
    <submittedName>
        <fullName evidence="2">Macro domain-containing protein CT2219</fullName>
    </submittedName>
</protein>
<dbReference type="OrthoDB" id="6077599at2759"/>
<dbReference type="Proteomes" id="UP000222788">
    <property type="component" value="Unassembled WGS sequence"/>
</dbReference>
<dbReference type="Pfam" id="PF01661">
    <property type="entry name" value="Macro"/>
    <property type="match status" value="1"/>
</dbReference>
<feature type="domain" description="Macro" evidence="1">
    <location>
        <begin position="35"/>
        <end position="217"/>
    </location>
</feature>
<gene>
    <name evidence="2" type="ORF">CFIMG_001421RA</name>
</gene>
<dbReference type="EMBL" id="APWK03000010">
    <property type="protein sequence ID" value="PHH55514.1"/>
    <property type="molecule type" value="Genomic_DNA"/>
</dbReference>
<proteinExistence type="predicted"/>
<organism evidence="2 3">
    <name type="scientific">Ceratocystis fimbriata CBS 114723</name>
    <dbReference type="NCBI Taxonomy" id="1035309"/>
    <lineage>
        <taxon>Eukaryota</taxon>
        <taxon>Fungi</taxon>
        <taxon>Dikarya</taxon>
        <taxon>Ascomycota</taxon>
        <taxon>Pezizomycotina</taxon>
        <taxon>Sordariomycetes</taxon>
        <taxon>Hypocreomycetidae</taxon>
        <taxon>Microascales</taxon>
        <taxon>Ceratocystidaceae</taxon>
        <taxon>Ceratocystis</taxon>
    </lineage>
</organism>
<evidence type="ECO:0000259" key="1">
    <source>
        <dbReference type="PROSITE" id="PS51154"/>
    </source>
</evidence>
<dbReference type="PANTHER" id="PTHR11106:SF27">
    <property type="entry name" value="MACRO DOMAIN-CONTAINING PROTEIN"/>
    <property type="match status" value="1"/>
</dbReference>
<evidence type="ECO:0000313" key="2">
    <source>
        <dbReference type="EMBL" id="PHH55514.1"/>
    </source>
</evidence>
<dbReference type="SUPFAM" id="SSF52949">
    <property type="entry name" value="Macro domain-like"/>
    <property type="match status" value="1"/>
</dbReference>
<dbReference type="SMART" id="SM00506">
    <property type="entry name" value="A1pp"/>
    <property type="match status" value="1"/>
</dbReference>
<dbReference type="InterPro" id="IPR043472">
    <property type="entry name" value="Macro_dom-like"/>
</dbReference>
<comment type="caution">
    <text evidence="2">The sequence shown here is derived from an EMBL/GenBank/DDBJ whole genome shotgun (WGS) entry which is preliminary data.</text>
</comment>
<dbReference type="PANTHER" id="PTHR11106">
    <property type="entry name" value="GANGLIOSIDE INDUCED DIFFERENTIATION ASSOCIATED PROTEIN 2-RELATED"/>
    <property type="match status" value="1"/>
</dbReference>
<sequence length="226" mass="24380">MRNLDYSSANTVLHISDIPTLPQLYSSGRLRTTIPPLRTPCLEYNHKVAHICADITLIEADAIVNAANCQLSGGGGVDGAIHRAAGPELAAACEALNGCKTGESKITSGFSLPARHVIHTAGPIYGRRENKESDRLLGSCYANSLNLAVENGCKTVAFCAISTGVYRFPSDSAADIATRTVRQFLEGEHGNDIDKIVFVSFEAKDADQYQKHLPKYFPPTKNESDE</sequence>
<dbReference type="STRING" id="1035309.A0A2C5XI54"/>
<dbReference type="AlphaFoldDB" id="A0A2C5XI54"/>
<accession>A0A2C5XI54</accession>